<accession>A0AAD5I846</accession>
<keyword evidence="4" id="KW-0633">Potassium transport</keyword>
<dbReference type="InterPro" id="IPR053951">
    <property type="entry name" value="K_trans_N"/>
</dbReference>
<reference evidence="13" key="2">
    <citation type="submission" date="2023-02" db="EMBL/GenBank/DDBJ databases">
        <authorList>
            <person name="Swenson N.G."/>
            <person name="Wegrzyn J.L."/>
            <person name="Mcevoy S.L."/>
        </authorList>
    </citation>
    <scope>NUCLEOTIDE SEQUENCE</scope>
    <source>
        <strain evidence="13">91603</strain>
        <tissue evidence="13">Leaf</tissue>
    </source>
</reference>
<sequence length="756" mass="84226">MDLEYGKCWDSSRKDSWKTILLLAYQSLGVVYGDLGISPLYVYKSTFAEDIQHSESNEEIYGVLSFVFWTLTLVPLFKYVFIVLRADDNGEGGTFALYSLICRHAKVSLLPNRQAADEALSTYKLEQSAEKKSSSTVKLYLEKHKFLHTALLILVLLGTCMVIGDGLLTPAISVFSAVSGLEFFMSKEHHEYAVVPITCFIIVCLFALQHYGTHRVGFFFAPVVVIWLLCISGILLCITGSEAMFADLGHFSYLAIQIAFTFLVYPALILAYMGQAAYLSQHHQSSYQISFYLSVPEAVKWPVLVIAILASVVGSQAIISGTFSIINQSQSLGCFPRVKVVHTSDKIHGQIYIPEINWILMILCIAVTIGFRDIKHMGNASGLAVMTVMIVTTCLTALVIILCWRKPPILALAFLLFFGSVELLYFSASLIKFREGAWLPILLALFLTTIMFVWHYATIKKYEFDLHNKVSLDWLLALGSSLGIARVPGIGLVFTDLTSGIPANFSRFVTNLPAFHRILVFVCVKSVPVPYVPPAERYLVGRVGPAAHRSYRCIVRYGYRDVHQDVDSFESELVDRLADFIRYDWYNNNTDGTNSCIEDIASNSNESTSDSRLAVIGTVSFSGTPAYEMEDTLQPASVSGGFTSVDTVTDFIEMEPVRSVERRVRFAIEDESETDARSEIDIQLRQELEELFAAQQAGTAFILGHSHVQAKQGSSILKRLAINFGYNFLRRNCRGPDVALKVPPVSLLEVGMVYIV</sequence>
<dbReference type="Pfam" id="PF02705">
    <property type="entry name" value="K_trans"/>
    <property type="match status" value="1"/>
</dbReference>
<evidence type="ECO:0000313" key="13">
    <source>
        <dbReference type="EMBL" id="KAI9156163.1"/>
    </source>
</evidence>
<keyword evidence="9 10" id="KW-0472">Membrane</keyword>
<keyword evidence="5 10" id="KW-0812">Transmembrane</keyword>
<evidence type="ECO:0000256" key="3">
    <source>
        <dbReference type="ARBA" id="ARBA00022448"/>
    </source>
</evidence>
<evidence type="ECO:0000259" key="11">
    <source>
        <dbReference type="Pfam" id="PF02705"/>
    </source>
</evidence>
<comment type="subcellular location">
    <subcellularLocation>
        <location evidence="1">Cell membrane</location>
        <topology evidence="1">Multi-pass membrane protein</topology>
    </subcellularLocation>
</comment>
<dbReference type="PANTHER" id="PTHR30540">
    <property type="entry name" value="OSMOTIC STRESS POTASSIUM TRANSPORTER"/>
    <property type="match status" value="1"/>
</dbReference>
<keyword evidence="3" id="KW-0813">Transport</keyword>
<evidence type="ECO:0000256" key="2">
    <source>
        <dbReference type="ARBA" id="ARBA00008440"/>
    </source>
</evidence>
<gene>
    <name evidence="13" type="ORF">LWI28_001535</name>
</gene>
<dbReference type="AlphaFoldDB" id="A0AAD5I846"/>
<dbReference type="PANTHER" id="PTHR30540:SF6">
    <property type="entry name" value="POTASSIUM TRANSPORTER 2"/>
    <property type="match status" value="1"/>
</dbReference>
<comment type="caution">
    <text evidence="13">The sequence shown here is derived from an EMBL/GenBank/DDBJ whole genome shotgun (WGS) entry which is preliminary data.</text>
</comment>
<feature type="transmembrane region" description="Helical" evidence="10">
    <location>
        <begin position="20"/>
        <end position="40"/>
    </location>
</feature>
<dbReference type="GO" id="GO:0005886">
    <property type="term" value="C:plasma membrane"/>
    <property type="evidence" value="ECO:0007669"/>
    <property type="project" value="UniProtKB-SubCell"/>
</dbReference>
<keyword evidence="7 10" id="KW-1133">Transmembrane helix</keyword>
<feature type="transmembrane region" description="Helical" evidence="10">
    <location>
        <begin position="192"/>
        <end position="212"/>
    </location>
</feature>
<keyword evidence="8" id="KW-0406">Ion transport</keyword>
<feature type="transmembrane region" description="Helical" evidence="10">
    <location>
        <begin position="347"/>
        <end position="371"/>
    </location>
</feature>
<proteinExistence type="inferred from homology"/>
<organism evidence="13 14">
    <name type="scientific">Acer negundo</name>
    <name type="common">Box elder</name>
    <dbReference type="NCBI Taxonomy" id="4023"/>
    <lineage>
        <taxon>Eukaryota</taxon>
        <taxon>Viridiplantae</taxon>
        <taxon>Streptophyta</taxon>
        <taxon>Embryophyta</taxon>
        <taxon>Tracheophyta</taxon>
        <taxon>Spermatophyta</taxon>
        <taxon>Magnoliopsida</taxon>
        <taxon>eudicotyledons</taxon>
        <taxon>Gunneridae</taxon>
        <taxon>Pentapetalae</taxon>
        <taxon>rosids</taxon>
        <taxon>malvids</taxon>
        <taxon>Sapindales</taxon>
        <taxon>Sapindaceae</taxon>
        <taxon>Hippocastanoideae</taxon>
        <taxon>Acereae</taxon>
        <taxon>Acer</taxon>
    </lineage>
</organism>
<dbReference type="Proteomes" id="UP001064489">
    <property type="component" value="Chromosome 12"/>
</dbReference>
<evidence type="ECO:0000256" key="10">
    <source>
        <dbReference type="SAM" id="Phobius"/>
    </source>
</evidence>
<feature type="transmembrane region" description="Helical" evidence="10">
    <location>
        <begin position="146"/>
        <end position="164"/>
    </location>
</feature>
<evidence type="ECO:0000256" key="9">
    <source>
        <dbReference type="ARBA" id="ARBA00023136"/>
    </source>
</evidence>
<dbReference type="Pfam" id="PF22776">
    <property type="entry name" value="K_trans_C"/>
    <property type="match status" value="1"/>
</dbReference>
<feature type="transmembrane region" description="Helical" evidence="10">
    <location>
        <begin position="251"/>
        <end position="273"/>
    </location>
</feature>
<dbReference type="GO" id="GO:0015079">
    <property type="term" value="F:potassium ion transmembrane transporter activity"/>
    <property type="evidence" value="ECO:0007669"/>
    <property type="project" value="InterPro"/>
</dbReference>
<feature type="domain" description="K+ potassium transporter integral membrane" evidence="11">
    <location>
        <begin position="230"/>
        <end position="476"/>
    </location>
</feature>
<comment type="similarity">
    <text evidence="2">Belongs to the HAK/KUP transporter (TC 2.A.72.3) family.</text>
</comment>
<feature type="transmembrane region" description="Helical" evidence="10">
    <location>
        <begin position="437"/>
        <end position="459"/>
    </location>
</feature>
<evidence type="ECO:0000256" key="5">
    <source>
        <dbReference type="ARBA" id="ARBA00022692"/>
    </source>
</evidence>
<feature type="transmembrane region" description="Helical" evidence="10">
    <location>
        <begin position="301"/>
        <end position="326"/>
    </location>
</feature>
<feature type="transmembrane region" description="Helical" evidence="10">
    <location>
        <begin position="60"/>
        <end position="81"/>
    </location>
</feature>
<reference evidence="13" key="1">
    <citation type="journal article" date="2022" name="Plant J.">
        <title>Strategies of tolerance reflected in two North American maple genomes.</title>
        <authorList>
            <person name="McEvoy S.L."/>
            <person name="Sezen U.U."/>
            <person name="Trouern-Trend A."/>
            <person name="McMahon S.M."/>
            <person name="Schaberg P.G."/>
            <person name="Yang J."/>
            <person name="Wegrzyn J.L."/>
            <person name="Swenson N.G."/>
        </authorList>
    </citation>
    <scope>NUCLEOTIDE SEQUENCE</scope>
    <source>
        <strain evidence="13">91603</strain>
    </source>
</reference>
<evidence type="ECO:0000256" key="1">
    <source>
        <dbReference type="ARBA" id="ARBA00004651"/>
    </source>
</evidence>
<dbReference type="InterPro" id="IPR053952">
    <property type="entry name" value="K_trans_C"/>
</dbReference>
<feature type="transmembrane region" description="Helical" evidence="10">
    <location>
        <begin position="409"/>
        <end position="431"/>
    </location>
</feature>
<evidence type="ECO:0000256" key="7">
    <source>
        <dbReference type="ARBA" id="ARBA00022989"/>
    </source>
</evidence>
<evidence type="ECO:0000313" key="14">
    <source>
        <dbReference type="Proteomes" id="UP001064489"/>
    </source>
</evidence>
<feature type="transmembrane region" description="Helical" evidence="10">
    <location>
        <begin position="218"/>
        <end position="239"/>
    </location>
</feature>
<evidence type="ECO:0000256" key="6">
    <source>
        <dbReference type="ARBA" id="ARBA00022958"/>
    </source>
</evidence>
<evidence type="ECO:0000256" key="4">
    <source>
        <dbReference type="ARBA" id="ARBA00022538"/>
    </source>
</evidence>
<keyword evidence="6" id="KW-0630">Potassium</keyword>
<evidence type="ECO:0000259" key="12">
    <source>
        <dbReference type="Pfam" id="PF22776"/>
    </source>
</evidence>
<dbReference type="InterPro" id="IPR003855">
    <property type="entry name" value="K+_transporter"/>
</dbReference>
<name>A0AAD5I846_ACENE</name>
<feature type="domain" description="K+ potassium transporter C-terminal" evidence="12">
    <location>
        <begin position="488"/>
        <end position="754"/>
    </location>
</feature>
<evidence type="ECO:0008006" key="15">
    <source>
        <dbReference type="Google" id="ProtNLM"/>
    </source>
</evidence>
<keyword evidence="14" id="KW-1185">Reference proteome</keyword>
<feature type="transmembrane region" description="Helical" evidence="10">
    <location>
        <begin position="383"/>
        <end position="402"/>
    </location>
</feature>
<protein>
    <recommendedName>
        <fullName evidence="15">Potassium transporter</fullName>
    </recommendedName>
</protein>
<dbReference type="EMBL" id="JAJSOW010000107">
    <property type="protein sequence ID" value="KAI9156163.1"/>
    <property type="molecule type" value="Genomic_DNA"/>
</dbReference>
<evidence type="ECO:0000256" key="8">
    <source>
        <dbReference type="ARBA" id="ARBA00023065"/>
    </source>
</evidence>